<organism evidence="1 2">
    <name type="scientific">Neorhizobium galegae bv. officinalis bv. officinalis str. HAMBI 1141</name>
    <dbReference type="NCBI Taxonomy" id="1028801"/>
    <lineage>
        <taxon>Bacteria</taxon>
        <taxon>Pseudomonadati</taxon>
        <taxon>Pseudomonadota</taxon>
        <taxon>Alphaproteobacteria</taxon>
        <taxon>Hyphomicrobiales</taxon>
        <taxon>Rhizobiaceae</taxon>
        <taxon>Rhizobium/Agrobacterium group</taxon>
        <taxon>Neorhizobium</taxon>
    </lineage>
</organism>
<dbReference type="Proteomes" id="UP000028186">
    <property type="component" value="Plasmid pHAMBI1141b"/>
</dbReference>
<gene>
    <name evidence="1" type="ORF">RG1141_PB00990</name>
</gene>
<name>A0A068TJ47_NEOGA</name>
<dbReference type="PATRIC" id="fig|1028801.3.peg.6238"/>
<sequence length="183" mass="20489">MDDFRSEFFDTIQDLCDVAEGATQFDRAVWKAEYLTRSGHWYNYYGIVRGGKAASIGHDYDCRTGISHDADAHTFVFTLLDFATNDAIASYCGGRYAATDIMEEVETSGLRSSEVLRIGVEVRERLACGRAVMTVTDFAFVGLLQDIREDLKPRCLSLREQVSPKWCRGRRFIGSAPQFVGSG</sequence>
<dbReference type="RefSeq" id="WP_040126007.1">
    <property type="nucleotide sequence ID" value="NZ_HG938357.1"/>
</dbReference>
<dbReference type="AlphaFoldDB" id="A0A068TJ47"/>
<dbReference type="EMBL" id="HG938357">
    <property type="protein sequence ID" value="CDN58447.1"/>
    <property type="molecule type" value="Genomic_DNA"/>
</dbReference>
<dbReference type="HOGENOM" id="CLU_1473724_0_0_5"/>
<proteinExistence type="predicted"/>
<evidence type="ECO:0000313" key="2">
    <source>
        <dbReference type="Proteomes" id="UP000028186"/>
    </source>
</evidence>
<protein>
    <submittedName>
        <fullName evidence="1">Uncharacterized protein</fullName>
    </submittedName>
</protein>
<accession>A0A068TJ47</accession>
<keyword evidence="1" id="KW-0614">Plasmid</keyword>
<geneLocation type="plasmid" evidence="2">
    <name>III</name>
</geneLocation>
<evidence type="ECO:0000313" key="1">
    <source>
        <dbReference type="EMBL" id="CDN58447.1"/>
    </source>
</evidence>
<reference evidence="2" key="1">
    <citation type="journal article" date="2014" name="BMC Genomics">
        <title>Genome sequencing of two Neorhizobium galegae strains reveals a noeT gene responsible for the unusual acetylation of the nodulation factors.</title>
        <authorList>
            <person name="Osterman J."/>
            <person name="Marsh J."/>
            <person name="Laine P.K."/>
            <person name="Zeng Z."/>
            <person name="Alatalo E."/>
            <person name="Sullivan J.T."/>
            <person name="Young J.P."/>
            <person name="Thomas-Oates J."/>
            <person name="Paulin L."/>
            <person name="Lindstrom K."/>
        </authorList>
    </citation>
    <scope>NUCLEOTIDE SEQUENCE [LARGE SCALE GENOMIC DNA]</scope>
    <source>
        <strain evidence="2">HAMBI 1141</strain>
        <plasmid evidence="2">III</plasmid>
    </source>
</reference>
<dbReference type="KEGG" id="ngl:RG1141_PB00990"/>